<dbReference type="InterPro" id="IPR042099">
    <property type="entry name" value="ANL_N_sf"/>
</dbReference>
<gene>
    <name evidence="1" type="ORF">K8352_10535</name>
</gene>
<sequence length="437" mass="50889">MSINHVLEILRRWGFWILDFAKGSSIRNHYNEIRQILENPNSSKAEELRKNNLQKILKHAISTTPFYLDYVNCKSLEDFPVINKNMILNRYDQFKSEKFLRSKLHKASSSGSTGIPFSILQNVAKKTRNTADTIYYGHIVNNLIGNKLYYLKLWSSKNYKSKWSLFAQNIVVHNIMDSSDKDIAALLKRIQKDSSNKTILGYPSFFALICNYIDHHGYSAKELRIKSIISFAESLSEDVQIKISKYFGTQVYARYSNQENGIIAQQTKNSKNKYLLNWASYFIEILEIDSDNHVPSGGLGRVVVTDLFNYAMPMIRYDTGDMAIYEETDYGYPVLSKIYGRRADMIYNTKGEIVLPMIFYRILDYSKASQFQFIQKNKYDYVFKLNAKIEDTKENEARQFFYDYLGNDANIDFEYVVEIPVLSSGKRKEVSNLYIQK</sequence>
<dbReference type="Proteomes" id="UP001200642">
    <property type="component" value="Unassembled WGS sequence"/>
</dbReference>
<accession>A0AAE3EVB0</accession>
<evidence type="ECO:0000313" key="2">
    <source>
        <dbReference type="Proteomes" id="UP001200642"/>
    </source>
</evidence>
<proteinExistence type="predicted"/>
<dbReference type="Gene3D" id="3.40.50.12780">
    <property type="entry name" value="N-terminal domain of ligase-like"/>
    <property type="match status" value="1"/>
</dbReference>
<evidence type="ECO:0000313" key="1">
    <source>
        <dbReference type="EMBL" id="MCG2461185.1"/>
    </source>
</evidence>
<dbReference type="InterPro" id="IPR053158">
    <property type="entry name" value="CapK_Type1_Caps_Biosynth"/>
</dbReference>
<name>A0AAE3EVB0_9FLAO</name>
<keyword evidence="2" id="KW-1185">Reference proteome</keyword>
<dbReference type="PANTHER" id="PTHR36932">
    <property type="entry name" value="CAPSULAR POLYSACCHARIDE BIOSYNTHESIS PROTEIN"/>
    <property type="match status" value="1"/>
</dbReference>
<protein>
    <submittedName>
        <fullName evidence="1">CoF synthetase</fullName>
    </submittedName>
</protein>
<dbReference type="AlphaFoldDB" id="A0AAE3EVB0"/>
<dbReference type="EMBL" id="JAIRBC010000014">
    <property type="protein sequence ID" value="MCG2461185.1"/>
    <property type="molecule type" value="Genomic_DNA"/>
</dbReference>
<dbReference type="PANTHER" id="PTHR36932:SF1">
    <property type="entry name" value="CAPSULAR POLYSACCHARIDE BIOSYNTHESIS PROTEIN"/>
    <property type="match status" value="1"/>
</dbReference>
<organism evidence="1 2">
    <name type="scientific">Cerina litoralis</name>
    <dbReference type="NCBI Taxonomy" id="2874477"/>
    <lineage>
        <taxon>Bacteria</taxon>
        <taxon>Pseudomonadati</taxon>
        <taxon>Bacteroidota</taxon>
        <taxon>Flavobacteriia</taxon>
        <taxon>Flavobacteriales</taxon>
        <taxon>Flavobacteriaceae</taxon>
        <taxon>Cerina</taxon>
    </lineage>
</organism>
<comment type="caution">
    <text evidence="1">The sequence shown here is derived from an EMBL/GenBank/DDBJ whole genome shotgun (WGS) entry which is preliminary data.</text>
</comment>
<dbReference type="RefSeq" id="WP_317902332.1">
    <property type="nucleotide sequence ID" value="NZ_JAIRBC010000014.1"/>
</dbReference>
<reference evidence="1" key="1">
    <citation type="submission" date="2023-02" db="EMBL/GenBank/DDBJ databases">
        <title>Genome of Flavobacteriaceae gen. nov. sp. strain F89.</title>
        <authorList>
            <person name="Wang Y."/>
        </authorList>
    </citation>
    <scope>NUCLEOTIDE SEQUENCE</scope>
    <source>
        <strain evidence="1">F89</strain>
    </source>
</reference>
<dbReference type="SUPFAM" id="SSF56801">
    <property type="entry name" value="Acetyl-CoA synthetase-like"/>
    <property type="match status" value="1"/>
</dbReference>